<evidence type="ECO:0000256" key="4">
    <source>
        <dbReference type="SAM" id="Phobius"/>
    </source>
</evidence>
<sequence length="377" mass="43442">MSEQINVFLLLIVAANGGFIATLLFNKDQRTVANGILLFLIALLLLKLGFYITFEHNSNGLPSWASVPPLEVSLVFGPCIYLYLTYLVKRPSNRNDYIHFVPLLVQLSYYLVLHLLPPETASNWVLTHHLGWLSHFESLLTIVSLTAYLILSWDMFAAYQHWLDEHLSDAENYRLIWLRRMLGITSAYSVLWAIFTLSKVWIESSYESHFLLFTAQVLLLGFLSLESWRNYQMRYPRVYEYHLESNAIDSLEPQLSSANSASLSEAWYQQIIEQQCWKEPNLSLASLAARLGTDSDSLSFALSEGRQEDFNATINRIRVEYVCEQLLENQQQHAKPTDILTIALEAGFNSKINFERNFKRFTDTTPEDFLRGLSEES</sequence>
<feature type="transmembrane region" description="Helical" evidence="4">
    <location>
        <begin position="136"/>
        <end position="159"/>
    </location>
</feature>
<dbReference type="Gene3D" id="1.10.10.60">
    <property type="entry name" value="Homeodomain-like"/>
    <property type="match status" value="1"/>
</dbReference>
<dbReference type="PANTHER" id="PTHR43280:SF2">
    <property type="entry name" value="HTH-TYPE TRANSCRIPTIONAL REGULATOR EXSA"/>
    <property type="match status" value="1"/>
</dbReference>
<dbReference type="PANTHER" id="PTHR43280">
    <property type="entry name" value="ARAC-FAMILY TRANSCRIPTIONAL REGULATOR"/>
    <property type="match status" value="1"/>
</dbReference>
<evidence type="ECO:0000313" key="7">
    <source>
        <dbReference type="Proteomes" id="UP001500359"/>
    </source>
</evidence>
<keyword evidence="4" id="KW-0812">Transmembrane</keyword>
<gene>
    <name evidence="6" type="ORF">GCM10009114_16260</name>
</gene>
<keyword evidence="4" id="KW-1133">Transmembrane helix</keyword>
<feature type="transmembrane region" description="Helical" evidence="4">
    <location>
        <begin position="72"/>
        <end position="88"/>
    </location>
</feature>
<organism evidence="6 7">
    <name type="scientific">Aliiglaciecola litoralis</name>
    <dbReference type="NCBI Taxonomy" id="582857"/>
    <lineage>
        <taxon>Bacteria</taxon>
        <taxon>Pseudomonadati</taxon>
        <taxon>Pseudomonadota</taxon>
        <taxon>Gammaproteobacteria</taxon>
        <taxon>Alteromonadales</taxon>
        <taxon>Alteromonadaceae</taxon>
        <taxon>Aliiglaciecola</taxon>
    </lineage>
</organism>
<evidence type="ECO:0000256" key="3">
    <source>
        <dbReference type="ARBA" id="ARBA00023163"/>
    </source>
</evidence>
<dbReference type="Pfam" id="PF12833">
    <property type="entry name" value="HTH_18"/>
    <property type="match status" value="1"/>
</dbReference>
<dbReference type="Proteomes" id="UP001500359">
    <property type="component" value="Unassembled WGS sequence"/>
</dbReference>
<evidence type="ECO:0000256" key="2">
    <source>
        <dbReference type="ARBA" id="ARBA00023125"/>
    </source>
</evidence>
<feature type="transmembrane region" description="Helical" evidence="4">
    <location>
        <begin position="208"/>
        <end position="225"/>
    </location>
</feature>
<keyword evidence="4" id="KW-0472">Membrane</keyword>
<evidence type="ECO:0000259" key="5">
    <source>
        <dbReference type="PROSITE" id="PS01124"/>
    </source>
</evidence>
<dbReference type="SMART" id="SM00342">
    <property type="entry name" value="HTH_ARAC"/>
    <property type="match status" value="1"/>
</dbReference>
<evidence type="ECO:0000313" key="6">
    <source>
        <dbReference type="EMBL" id="GAA0855970.1"/>
    </source>
</evidence>
<keyword evidence="1" id="KW-0805">Transcription regulation</keyword>
<name>A0ABN1LH26_9ALTE</name>
<comment type="caution">
    <text evidence="6">The sequence shown here is derived from an EMBL/GenBank/DDBJ whole genome shotgun (WGS) entry which is preliminary data.</text>
</comment>
<dbReference type="PROSITE" id="PS01124">
    <property type="entry name" value="HTH_ARAC_FAMILY_2"/>
    <property type="match status" value="1"/>
</dbReference>
<dbReference type="EMBL" id="BAAAFD010000003">
    <property type="protein sequence ID" value="GAA0855970.1"/>
    <property type="molecule type" value="Genomic_DNA"/>
</dbReference>
<dbReference type="SUPFAM" id="SSF46689">
    <property type="entry name" value="Homeodomain-like"/>
    <property type="match status" value="1"/>
</dbReference>
<protein>
    <submittedName>
        <fullName evidence="6">AraC family transcriptional regulator</fullName>
    </submittedName>
</protein>
<dbReference type="InterPro" id="IPR009057">
    <property type="entry name" value="Homeodomain-like_sf"/>
</dbReference>
<keyword evidence="2" id="KW-0238">DNA-binding</keyword>
<evidence type="ECO:0000256" key="1">
    <source>
        <dbReference type="ARBA" id="ARBA00023015"/>
    </source>
</evidence>
<feature type="transmembrane region" description="Helical" evidence="4">
    <location>
        <begin position="6"/>
        <end position="25"/>
    </location>
</feature>
<dbReference type="InterPro" id="IPR018060">
    <property type="entry name" value="HTH_AraC"/>
</dbReference>
<feature type="transmembrane region" description="Helical" evidence="4">
    <location>
        <begin position="180"/>
        <end position="202"/>
    </location>
</feature>
<accession>A0ABN1LH26</accession>
<keyword evidence="3" id="KW-0804">Transcription</keyword>
<feature type="transmembrane region" description="Helical" evidence="4">
    <location>
        <begin position="32"/>
        <end position="52"/>
    </location>
</feature>
<feature type="domain" description="HTH araC/xylS-type" evidence="5">
    <location>
        <begin position="266"/>
        <end position="372"/>
    </location>
</feature>
<feature type="transmembrane region" description="Helical" evidence="4">
    <location>
        <begin position="97"/>
        <end position="116"/>
    </location>
</feature>
<reference evidence="6 7" key="1">
    <citation type="journal article" date="2019" name="Int. J. Syst. Evol. Microbiol.">
        <title>The Global Catalogue of Microorganisms (GCM) 10K type strain sequencing project: providing services to taxonomists for standard genome sequencing and annotation.</title>
        <authorList>
            <consortium name="The Broad Institute Genomics Platform"/>
            <consortium name="The Broad Institute Genome Sequencing Center for Infectious Disease"/>
            <person name="Wu L."/>
            <person name="Ma J."/>
        </authorList>
    </citation>
    <scope>NUCLEOTIDE SEQUENCE [LARGE SCALE GENOMIC DNA]</scope>
    <source>
        <strain evidence="6 7">JCM 15896</strain>
    </source>
</reference>
<dbReference type="RefSeq" id="WP_343858533.1">
    <property type="nucleotide sequence ID" value="NZ_BAAAFD010000003.1"/>
</dbReference>
<keyword evidence="7" id="KW-1185">Reference proteome</keyword>
<proteinExistence type="predicted"/>